<keyword evidence="5 9" id="KW-0999">Mitochondrion inner membrane</keyword>
<keyword evidence="11" id="KW-1185">Reference proteome</keyword>
<dbReference type="Pfam" id="PF03650">
    <property type="entry name" value="MPC"/>
    <property type="match status" value="1"/>
</dbReference>
<accession>A0AAW2FTZ1</accession>
<comment type="function">
    <text evidence="9">Mediates the uptake of pyruvate into mitochondria.</text>
</comment>
<evidence type="ECO:0000256" key="5">
    <source>
        <dbReference type="ARBA" id="ARBA00022792"/>
    </source>
</evidence>
<sequence>MALPGKVSTYQKLMLKIASVLPEKFRAAFLHPVGPTTVFFWAPMFKWGLVVAGIGDLKRPADTISLRQTASLMVTGAIWSKYSLIIIPKNYNLFCVNLFTCATGTYSFFKGLRYQMAQKDLRERHQVPCELSPCRISFAYLWPR</sequence>
<evidence type="ECO:0000256" key="3">
    <source>
        <dbReference type="ARBA" id="ARBA00022448"/>
    </source>
</evidence>
<dbReference type="AlphaFoldDB" id="A0AAW2FTZ1"/>
<name>A0AAW2FTZ1_9HYME</name>
<reference evidence="10 11" key="1">
    <citation type="submission" date="2023-03" db="EMBL/GenBank/DDBJ databases">
        <title>High recombination rates correlate with genetic variation in Cardiocondyla obscurior ants.</title>
        <authorList>
            <person name="Errbii M."/>
        </authorList>
    </citation>
    <scope>NUCLEOTIDE SEQUENCE [LARGE SCALE GENOMIC DNA]</scope>
    <source>
        <strain evidence="10">Alpha-2009</strain>
        <tissue evidence="10">Whole body</tissue>
    </source>
</reference>
<evidence type="ECO:0000256" key="2">
    <source>
        <dbReference type="ARBA" id="ARBA00006416"/>
    </source>
</evidence>
<evidence type="ECO:0000256" key="1">
    <source>
        <dbReference type="ARBA" id="ARBA00004448"/>
    </source>
</evidence>
<comment type="subcellular location">
    <subcellularLocation>
        <location evidence="1 9">Mitochondrion inner membrane</location>
        <topology evidence="1 9">Multi-pass membrane protein</topology>
    </subcellularLocation>
</comment>
<evidence type="ECO:0000256" key="9">
    <source>
        <dbReference type="RuleBase" id="RU363100"/>
    </source>
</evidence>
<evidence type="ECO:0000256" key="4">
    <source>
        <dbReference type="ARBA" id="ARBA00022692"/>
    </source>
</evidence>
<evidence type="ECO:0000256" key="7">
    <source>
        <dbReference type="ARBA" id="ARBA00023128"/>
    </source>
</evidence>
<proteinExistence type="inferred from homology"/>
<evidence type="ECO:0000313" key="11">
    <source>
        <dbReference type="Proteomes" id="UP001430953"/>
    </source>
</evidence>
<keyword evidence="7 9" id="KW-0496">Mitochondrion</keyword>
<keyword evidence="6" id="KW-1133">Transmembrane helix</keyword>
<dbReference type="GO" id="GO:0005743">
    <property type="term" value="C:mitochondrial inner membrane"/>
    <property type="evidence" value="ECO:0007669"/>
    <property type="project" value="UniProtKB-SubCell"/>
</dbReference>
<evidence type="ECO:0000256" key="8">
    <source>
        <dbReference type="ARBA" id="ARBA00023136"/>
    </source>
</evidence>
<dbReference type="Proteomes" id="UP001430953">
    <property type="component" value="Unassembled WGS sequence"/>
</dbReference>
<comment type="caution">
    <text evidence="10">The sequence shown here is derived from an EMBL/GenBank/DDBJ whole genome shotgun (WGS) entry which is preliminary data.</text>
</comment>
<dbReference type="InterPro" id="IPR005336">
    <property type="entry name" value="MPC"/>
</dbReference>
<dbReference type="PANTHER" id="PTHR14154">
    <property type="entry name" value="UPF0041 BRAIN PROTEIN 44-RELATED"/>
    <property type="match status" value="1"/>
</dbReference>
<gene>
    <name evidence="10" type="ORF">PUN28_010342</name>
</gene>
<keyword evidence="3 9" id="KW-0813">Transport</keyword>
<organism evidence="10 11">
    <name type="scientific">Cardiocondyla obscurior</name>
    <dbReference type="NCBI Taxonomy" id="286306"/>
    <lineage>
        <taxon>Eukaryota</taxon>
        <taxon>Metazoa</taxon>
        <taxon>Ecdysozoa</taxon>
        <taxon>Arthropoda</taxon>
        <taxon>Hexapoda</taxon>
        <taxon>Insecta</taxon>
        <taxon>Pterygota</taxon>
        <taxon>Neoptera</taxon>
        <taxon>Endopterygota</taxon>
        <taxon>Hymenoptera</taxon>
        <taxon>Apocrita</taxon>
        <taxon>Aculeata</taxon>
        <taxon>Formicoidea</taxon>
        <taxon>Formicidae</taxon>
        <taxon>Myrmicinae</taxon>
        <taxon>Cardiocondyla</taxon>
    </lineage>
</organism>
<keyword evidence="4" id="KW-0812">Transmembrane</keyword>
<comment type="similarity">
    <text evidence="2 9">Belongs to the mitochondrial pyruvate carrier (MPC) (TC 2.A.105) family.</text>
</comment>
<dbReference type="EMBL" id="JADYXP020000009">
    <property type="protein sequence ID" value="KAL0117436.1"/>
    <property type="molecule type" value="Genomic_DNA"/>
</dbReference>
<evidence type="ECO:0000313" key="10">
    <source>
        <dbReference type="EMBL" id="KAL0117436.1"/>
    </source>
</evidence>
<evidence type="ECO:0000256" key="6">
    <source>
        <dbReference type="ARBA" id="ARBA00022989"/>
    </source>
</evidence>
<protein>
    <recommendedName>
        <fullName evidence="9">Mitochondrial pyruvate carrier</fullName>
    </recommendedName>
</protein>
<dbReference type="GO" id="GO:0006850">
    <property type="term" value="P:pyruvate import into mitochondria"/>
    <property type="evidence" value="ECO:0007669"/>
    <property type="project" value="InterPro"/>
</dbReference>
<keyword evidence="8" id="KW-0472">Membrane</keyword>